<feature type="region of interest" description="Disordered" evidence="1">
    <location>
        <begin position="336"/>
        <end position="401"/>
    </location>
</feature>
<protein>
    <submittedName>
        <fullName evidence="2">Uncharacterized protein</fullName>
    </submittedName>
</protein>
<feature type="region of interest" description="Disordered" evidence="1">
    <location>
        <begin position="433"/>
        <end position="455"/>
    </location>
</feature>
<sequence length="523" mass="57190">MWDDSGCGSTYAVATATYVTPAFEFKRVGLDVQAFPRESLTAAGVQEWVERFTAEYFGSSSPADVYVACTVGEGRHLPEAVSRLQVPVLACCDRLVNNTVMSGLTPSGPPTAKMGVSELVKRVQEMAGYLVQPSRHHPELAALQEAMGPDMMALVKSAPSPYSFLQLSLALLRVRPLLVKHYNNTSSGHALGSPRPRALSDAEWNKLCEAVGVFEACAEVDRNIRSGHVASLTETLMLIRELREYMEEPTLFLPDLQQDTDAHRTEKRADQLDSGMWHVRRTISDSLAEQDLGNPLSRCERLASVLDPLHMDSLLSQEQREQAWDELQEEYQGIACASSRPEGGRDDSGCEDAEDTNVGSSPMTRSPTSGKRKWQGALSLRKEQRRRQTEANTTQTQQSAAEVEGYKAMIRLVPPAEQGQDLFEWWLQRSAAATPESTGRSGASGSGVTGDSRPAGLSVPQLPVLAQVAARYHSIDASSIQAGLLLGGMGHRVKGLEQDMHPNSIENMLFLRLNKNLIAAPAF</sequence>
<organism evidence="2">
    <name type="scientific">Tetraselmis sp. GSL018</name>
    <dbReference type="NCBI Taxonomy" id="582737"/>
    <lineage>
        <taxon>Eukaryota</taxon>
        <taxon>Viridiplantae</taxon>
        <taxon>Chlorophyta</taxon>
        <taxon>core chlorophytes</taxon>
        <taxon>Chlorodendrophyceae</taxon>
        <taxon>Chlorodendrales</taxon>
        <taxon>Chlorodendraceae</taxon>
        <taxon>Tetraselmis</taxon>
    </lineage>
</organism>
<evidence type="ECO:0000313" key="2">
    <source>
        <dbReference type="EMBL" id="JAC74887.1"/>
    </source>
</evidence>
<proteinExistence type="predicted"/>
<dbReference type="AlphaFoldDB" id="A0A061RPQ9"/>
<evidence type="ECO:0000256" key="1">
    <source>
        <dbReference type="SAM" id="MobiDB-lite"/>
    </source>
</evidence>
<accession>A0A061RPQ9</accession>
<feature type="compositionally biased region" description="Polar residues" evidence="1">
    <location>
        <begin position="357"/>
        <end position="369"/>
    </location>
</feature>
<reference evidence="2" key="1">
    <citation type="submission" date="2014-05" db="EMBL/GenBank/DDBJ databases">
        <title>The transcriptome of the halophilic microalga Tetraselmis sp. GSL018 isolated from the Great Salt Lake, Utah.</title>
        <authorList>
            <person name="Jinkerson R.E."/>
            <person name="D'Adamo S."/>
            <person name="Posewitz M.C."/>
        </authorList>
    </citation>
    <scope>NUCLEOTIDE SEQUENCE</scope>
    <source>
        <strain evidence="2">GSL018</strain>
    </source>
</reference>
<gene>
    <name evidence="2" type="ORF">TSPGSL018_24746</name>
</gene>
<feature type="compositionally biased region" description="Polar residues" evidence="1">
    <location>
        <begin position="390"/>
        <end position="400"/>
    </location>
</feature>
<name>A0A061RPQ9_9CHLO</name>
<dbReference type="EMBL" id="GBEZ01010836">
    <property type="protein sequence ID" value="JAC74887.1"/>
    <property type="molecule type" value="Transcribed_RNA"/>
</dbReference>
<feature type="compositionally biased region" description="Basic and acidic residues" evidence="1">
    <location>
        <begin position="380"/>
        <end position="389"/>
    </location>
</feature>